<reference evidence="2" key="1">
    <citation type="submission" date="2016-11" db="EMBL/GenBank/DDBJ databases">
        <authorList>
            <person name="Varghese N."/>
            <person name="Submissions S."/>
        </authorList>
    </citation>
    <scope>NUCLEOTIDE SEQUENCE [LARGE SCALE GENOMIC DNA]</scope>
    <source>
        <strain evidence="2">DSM 100564</strain>
    </source>
</reference>
<dbReference type="RefSeq" id="WP_073252677.1">
    <property type="nucleotide sequence ID" value="NZ_FQZQ01000012.1"/>
</dbReference>
<protein>
    <submittedName>
        <fullName evidence="1">Uncharacterized protein</fullName>
    </submittedName>
</protein>
<dbReference type="AlphaFoldDB" id="A0A1M6LHY8"/>
<accession>A0A1M6LHY8</accession>
<dbReference type="Proteomes" id="UP000183982">
    <property type="component" value="Unassembled WGS sequence"/>
</dbReference>
<gene>
    <name evidence="1" type="ORF">SAMN05444000_1125</name>
</gene>
<evidence type="ECO:0000313" key="2">
    <source>
        <dbReference type="Proteomes" id="UP000183982"/>
    </source>
</evidence>
<dbReference type="STRING" id="1470563.SAMN05444000_1125"/>
<keyword evidence="2" id="KW-1185">Reference proteome</keyword>
<sequence>MSFKQTNYAGRLPYGLWIDRKGRTEHIFDRGYCGLASRPIDEPWKVTVHPKRHYIGGDCEVYFYSDATSPKSSPAALSRAERVLGKFVLGHDVRGYLKDQARKPKTDGKYLPMRLRPRDRRIDEIAADDS</sequence>
<evidence type="ECO:0000313" key="1">
    <source>
        <dbReference type="EMBL" id="SHJ70793.1"/>
    </source>
</evidence>
<organism evidence="1 2">
    <name type="scientific">Shimia gijangensis</name>
    <dbReference type="NCBI Taxonomy" id="1470563"/>
    <lineage>
        <taxon>Bacteria</taxon>
        <taxon>Pseudomonadati</taxon>
        <taxon>Pseudomonadota</taxon>
        <taxon>Alphaproteobacteria</taxon>
        <taxon>Rhodobacterales</taxon>
        <taxon>Roseobacteraceae</taxon>
    </lineage>
</organism>
<name>A0A1M6LHY8_9RHOB</name>
<dbReference type="OrthoDB" id="214006at2"/>
<dbReference type="EMBL" id="FQZQ01000012">
    <property type="protein sequence ID" value="SHJ70793.1"/>
    <property type="molecule type" value="Genomic_DNA"/>
</dbReference>
<proteinExistence type="predicted"/>